<dbReference type="EMBL" id="CM039178">
    <property type="protein sequence ID" value="KAH9680253.1"/>
    <property type="molecule type" value="Genomic_DNA"/>
</dbReference>
<sequence length="1533" mass="171164">MASITQSKSSYSFVTPIKLDQNNFILWRTQVLASIKGNGLEGFINGDLKCLEKFILFPSIGEASTSDESRSANPEFIAWMKTDQLLLSWMMSSIQQSLLSTVIDCATSKQLWESLNCMFISQSQARIQTLRMQIQTIKKGSMTMAEYFSKIKRIADTLALAGKPVELGDFIMHVLTCLDSSNYESLITTVLAREGTITLDDLYSLLLNHETRIDQKKGKIANDIMHHMSANVAKKGSYSGKNNNGFQKNSGGNFGNDNNSSSFSGYNGGFNNNGGSKFAGGRNFSDLVCQICFIPGHGANRCKNRFNPSFVPQKNFGRGNFRGQFGNRPFNNFGREPNFSGHNFGNGYMPRGVPYQANMAYSDPGFLPGYTPYNYTSGFNMLAPVYFHGIPTPSFAHNSSPYYSGNFPNGVPSTSGPSPQATCAANPEVAEDPSWYIDSGATNHITNDLGNLVNPKVYVGNEQLYVGDGNALLINHVGSVKLTTNTVELLLLNHVLHVPKITKNLLSVSKLLADNNVTLEFVGTCCFVKARSTGIILLEGVAKGGLYKVQSPTSHSQSAAVNTIPFNQNQFHSLFACLPQENKSSCLSAIATKAVDVNLLHRRLGHPAAHILKTILSTCTQFDSFNKIQNLQFCDACQFGKNHMLHFNSVQTKTIEPLQLLYADLWGPSHVTSTQGYVYYLSILDDFSRFTWIFPLSSKSDALTVFAKFKTFIEKQLQKSIKVVQTDWGGEFRSFSSLLSTSGIHFRHPCPHIHHQNGKIERKHRHIVDIGLTFLAQAYLPLKFWWNAFQTAVYLINRLPTPVLNNISPYQKLFHQKPDYSTLRIFGYACFPYLRPYNRHKLEFRTGRCIFLGYSTNHKGYLCLHSSGRTYISNHVVFDEKSFPYVPGLDFSSVSMSSQTDSVFQSDSENPFVVHLQTPLATTSTYDSAAPVLPSPQVFSQHSSLLSDSTTNTSNHTLDPSPHSSNHTLRNSPPHILLASSSVGHSMVTRSKNGIFKPKAYLLALLAQPSEPTSISQALTDPKWLKAMQVEFQALQANHTWELVLPKAHVKVVGNKWVFRIKYNPDGSILKHKARLVAKGFHQVHGIDYTETFSPVVKASTVRVVLSIAVMNNWILRQIDVNNAFLNGILDEEVYMAQPEGFVNSLKPQHICKLRKAIYGLKQALRAWFARFRTAMTSQWNFQNSKSNNSFFYKRENGHLLLVLVYVDDIIITGSNSARVQQVIQDMQHTFALKDLGELSYFLGIEVSKLHNGIHLSQAKYIADILLKHDLTHCSPVPTPMSTGQFLTKGSGTDIANVSQYRSIIGALQYVTLTRPEISFSVNKLSQCLSSPKSSHWEACKRLLRYLKGTIHFGLQFYNCGALQINCFSDSDWAGDRDDRKSVAGFAVFLGPNLVSWSSKKQSVVSRSSAEAEYRALAHAASEVVWIKSLLAELQVPLSTTPLMWCDNQSAIALAYNPVYHAKTKHVELDIHFVRDKVASKEIDVCFVPSEDQIADVLTKALTFNQFHYLRSKLNVQPKHFRFRGDVGETENE</sequence>
<dbReference type="Proteomes" id="UP000829398">
    <property type="component" value="Chromosome 9"/>
</dbReference>
<reference evidence="2" key="1">
    <citation type="journal article" date="2023" name="Hortic. Res.">
        <title>A chromosome-level phased genome enabling allele-level studies in sweet orange: a case study on citrus Huanglongbing tolerance.</title>
        <authorList>
            <person name="Wu B."/>
            <person name="Yu Q."/>
            <person name="Deng Z."/>
            <person name="Duan Y."/>
            <person name="Luo F."/>
            <person name="Gmitter F. Jr."/>
        </authorList>
    </citation>
    <scope>NUCLEOTIDE SEQUENCE [LARGE SCALE GENOMIC DNA]</scope>
    <source>
        <strain evidence="2">cv. Valencia</strain>
    </source>
</reference>
<accession>A0ACB8HZL7</accession>
<name>A0ACB8HZL7_CITSI</name>
<proteinExistence type="predicted"/>
<evidence type="ECO:0000313" key="1">
    <source>
        <dbReference type="EMBL" id="KAH9680253.1"/>
    </source>
</evidence>
<keyword evidence="2" id="KW-1185">Reference proteome</keyword>
<organism evidence="1 2">
    <name type="scientific">Citrus sinensis</name>
    <name type="common">Sweet orange</name>
    <name type="synonym">Citrus aurantium var. sinensis</name>
    <dbReference type="NCBI Taxonomy" id="2711"/>
    <lineage>
        <taxon>Eukaryota</taxon>
        <taxon>Viridiplantae</taxon>
        <taxon>Streptophyta</taxon>
        <taxon>Embryophyta</taxon>
        <taxon>Tracheophyta</taxon>
        <taxon>Spermatophyta</taxon>
        <taxon>Magnoliopsida</taxon>
        <taxon>eudicotyledons</taxon>
        <taxon>Gunneridae</taxon>
        <taxon>Pentapetalae</taxon>
        <taxon>rosids</taxon>
        <taxon>malvids</taxon>
        <taxon>Sapindales</taxon>
        <taxon>Rutaceae</taxon>
        <taxon>Aurantioideae</taxon>
        <taxon>Citrus</taxon>
    </lineage>
</organism>
<comment type="caution">
    <text evidence="1">The sequence shown here is derived from an EMBL/GenBank/DDBJ whole genome shotgun (WGS) entry which is preliminary data.</text>
</comment>
<protein>
    <submittedName>
        <fullName evidence="1">Retrovirus-related pol polyprotein from transposon RE1</fullName>
    </submittedName>
</protein>
<evidence type="ECO:0000313" key="2">
    <source>
        <dbReference type="Proteomes" id="UP000829398"/>
    </source>
</evidence>
<gene>
    <name evidence="1" type="ORF">KPL71_026485</name>
</gene>